<sequence length="538" mass="56628">MSISPKLRALTGAAALAALGAPALADTHLHILHFNDFHSRIEPINRFNSTCSAEDDAAGECFGGAARLFTLINQMRDAITAQGDPVLVLSAGDSSQGSLFFTTYGGRAEAELNDRIGLDAMAVGNHEFDNGPEGLMVFAETAEYPLVAANLDVSGNNMLAGRVVPYAVLTAGDLQVGVVGAITNDTPDISSPGPTIIVNDALESVRSSVEELQEQGITTIIALTHVGYVPEQEMAAQIPGLTAVVGGHSHTYLSATDPRREGPYPTWVDNVDGSMVPVVQAGAYSRYLGHLVLELDGDGKLMFASGDTIEINAEVQPDPEIAEWVASMAEPIEATRSLVVSESAGPIEGDRSVCRQVECQMGNLVTDAMLSRVAGQGISIAIQNGGGLRASIDEGTITLGEVLSVLPFQNTLATFELSGADVIAALENGASRLEDGGGRFAQVSGLQYTVNSTAEPGSRISDVMVMSESGFVPIDPEMIYGVVSNDFMRNGGDGYAMFRDNAINAYDFGPDVGDVVAEFLAENTPYTPYTDGRITRID</sequence>
<feature type="domain" description="Calcineurin-like phosphoesterase" evidence="6">
    <location>
        <begin position="30"/>
        <end position="252"/>
    </location>
</feature>
<evidence type="ECO:0000259" key="7">
    <source>
        <dbReference type="Pfam" id="PF02872"/>
    </source>
</evidence>
<dbReference type="Gene3D" id="3.90.780.10">
    <property type="entry name" value="5'-Nucleotidase, C-terminal domain"/>
    <property type="match status" value="1"/>
</dbReference>
<dbReference type="GO" id="GO:0046872">
    <property type="term" value="F:metal ion binding"/>
    <property type="evidence" value="ECO:0007669"/>
    <property type="project" value="UniProtKB-KW"/>
</dbReference>
<dbReference type="GO" id="GO:0000166">
    <property type="term" value="F:nucleotide binding"/>
    <property type="evidence" value="ECO:0007669"/>
    <property type="project" value="UniProtKB-KW"/>
</dbReference>
<dbReference type="FunFam" id="3.60.21.10:FF:000020">
    <property type="entry name" value="NT5E isoform 4"/>
    <property type="match status" value="1"/>
</dbReference>
<dbReference type="InterPro" id="IPR006179">
    <property type="entry name" value="5_nucleotidase/apyrase"/>
</dbReference>
<dbReference type="GO" id="GO:0016787">
    <property type="term" value="F:hydrolase activity"/>
    <property type="evidence" value="ECO:0007669"/>
    <property type="project" value="UniProtKB-KW"/>
</dbReference>
<feature type="domain" description="5'-Nucleotidase C-terminal" evidence="7">
    <location>
        <begin position="347"/>
        <end position="499"/>
    </location>
</feature>
<dbReference type="Gene3D" id="3.60.21.10">
    <property type="match status" value="1"/>
</dbReference>
<dbReference type="RefSeq" id="WP_116558018.1">
    <property type="nucleotide sequence ID" value="NZ_QDKM01000003.1"/>
</dbReference>
<feature type="chain" id="PRO_5015372482" evidence="5">
    <location>
        <begin position="26"/>
        <end position="538"/>
    </location>
</feature>
<dbReference type="EMBL" id="QDKM01000003">
    <property type="protein sequence ID" value="PVH29021.1"/>
    <property type="molecule type" value="Genomic_DNA"/>
</dbReference>
<evidence type="ECO:0000259" key="6">
    <source>
        <dbReference type="Pfam" id="PF00149"/>
    </source>
</evidence>
<keyword evidence="9" id="KW-1185">Reference proteome</keyword>
<proteinExistence type="inferred from homology"/>
<evidence type="ECO:0000256" key="3">
    <source>
        <dbReference type="ARBA" id="ARBA00022741"/>
    </source>
</evidence>
<gene>
    <name evidence="8" type="ORF">DDE20_08285</name>
</gene>
<evidence type="ECO:0000313" key="9">
    <source>
        <dbReference type="Proteomes" id="UP000245911"/>
    </source>
</evidence>
<dbReference type="Proteomes" id="UP000245911">
    <property type="component" value="Unassembled WGS sequence"/>
</dbReference>
<dbReference type="InterPro" id="IPR029052">
    <property type="entry name" value="Metallo-depent_PP-like"/>
</dbReference>
<dbReference type="InterPro" id="IPR008334">
    <property type="entry name" value="5'-Nucleotdase_C"/>
</dbReference>
<keyword evidence="3 5" id="KW-0547">Nucleotide-binding</keyword>
<keyword evidence="2 5" id="KW-0732">Signal</keyword>
<feature type="signal peptide" evidence="5">
    <location>
        <begin position="1"/>
        <end position="25"/>
    </location>
</feature>
<comment type="caution">
    <text evidence="8">The sequence shown here is derived from an EMBL/GenBank/DDBJ whole genome shotgun (WGS) entry which is preliminary data.</text>
</comment>
<dbReference type="PANTHER" id="PTHR11575:SF24">
    <property type="entry name" value="5'-NUCLEOTIDASE"/>
    <property type="match status" value="1"/>
</dbReference>
<keyword evidence="1" id="KW-0479">Metal-binding</keyword>
<dbReference type="Pfam" id="PF00149">
    <property type="entry name" value="Metallophos"/>
    <property type="match status" value="1"/>
</dbReference>
<reference evidence="8 9" key="1">
    <citation type="submission" date="2018-04" db="EMBL/GenBank/DDBJ databases">
        <title>Pararhodobacter oceanense sp. nov., isolated from marine intertidal sediment.</title>
        <authorList>
            <person name="Wang X.-L."/>
            <person name="Du Z.-J."/>
        </authorList>
    </citation>
    <scope>NUCLEOTIDE SEQUENCE [LARGE SCALE GENOMIC DNA]</scope>
    <source>
        <strain evidence="8 9">AM505</strain>
    </source>
</reference>
<dbReference type="PRINTS" id="PR01607">
    <property type="entry name" value="APYRASEFAMLY"/>
</dbReference>
<comment type="similarity">
    <text evidence="5">Belongs to the 5'-nucleotidase family.</text>
</comment>
<name>A0A2T8HUC3_9RHOB</name>
<evidence type="ECO:0000313" key="8">
    <source>
        <dbReference type="EMBL" id="PVH29021.1"/>
    </source>
</evidence>
<dbReference type="Pfam" id="PF02872">
    <property type="entry name" value="5_nucleotid_C"/>
    <property type="match status" value="1"/>
</dbReference>
<dbReference type="InterPro" id="IPR004843">
    <property type="entry name" value="Calcineurin-like_PHP"/>
</dbReference>
<dbReference type="PANTHER" id="PTHR11575">
    <property type="entry name" value="5'-NUCLEOTIDASE-RELATED"/>
    <property type="match status" value="1"/>
</dbReference>
<evidence type="ECO:0000256" key="1">
    <source>
        <dbReference type="ARBA" id="ARBA00022723"/>
    </source>
</evidence>
<evidence type="ECO:0000256" key="4">
    <source>
        <dbReference type="ARBA" id="ARBA00022801"/>
    </source>
</evidence>
<dbReference type="GO" id="GO:0009166">
    <property type="term" value="P:nucleotide catabolic process"/>
    <property type="evidence" value="ECO:0007669"/>
    <property type="project" value="InterPro"/>
</dbReference>
<evidence type="ECO:0000256" key="2">
    <source>
        <dbReference type="ARBA" id="ARBA00022729"/>
    </source>
</evidence>
<evidence type="ECO:0000256" key="5">
    <source>
        <dbReference type="RuleBase" id="RU362119"/>
    </source>
</evidence>
<organism evidence="8 9">
    <name type="scientific">Pararhodobacter oceanensis</name>
    <dbReference type="NCBI Taxonomy" id="2172121"/>
    <lineage>
        <taxon>Bacteria</taxon>
        <taxon>Pseudomonadati</taxon>
        <taxon>Pseudomonadota</taxon>
        <taxon>Alphaproteobacteria</taxon>
        <taxon>Rhodobacterales</taxon>
        <taxon>Paracoccaceae</taxon>
        <taxon>Pararhodobacter</taxon>
    </lineage>
</organism>
<dbReference type="OrthoDB" id="9803927at2"/>
<dbReference type="SUPFAM" id="SSF55816">
    <property type="entry name" value="5'-nucleotidase (syn. UDP-sugar hydrolase), C-terminal domain"/>
    <property type="match status" value="1"/>
</dbReference>
<dbReference type="AlphaFoldDB" id="A0A2T8HUC3"/>
<dbReference type="SUPFAM" id="SSF56300">
    <property type="entry name" value="Metallo-dependent phosphatases"/>
    <property type="match status" value="1"/>
</dbReference>
<keyword evidence="4 5" id="KW-0378">Hydrolase</keyword>
<protein>
    <submittedName>
        <fullName evidence="8">Multifunctional 2',3'-cyclic-nucleotide 2'-phosphodiesterase/5'-nucleotidase/3'-nucleotidase</fullName>
    </submittedName>
</protein>
<accession>A0A2T8HUC3</accession>
<dbReference type="InterPro" id="IPR036907">
    <property type="entry name" value="5'-Nucleotdase_C_sf"/>
</dbReference>